<evidence type="ECO:0000313" key="1">
    <source>
        <dbReference type="EMBL" id="PWA63813.1"/>
    </source>
</evidence>
<gene>
    <name evidence="1" type="ORF">CTI12_AA349680</name>
</gene>
<keyword evidence="1" id="KW-0548">Nucleotidyltransferase</keyword>
<sequence>MRRQWLSGLGFSDVKKRVDGKGLWSLAMRVGRDGIFYLCKARVGGCWAGIVKSVEKMKFGEKKVHDFIKGKLGNGKSIRFWTDSWLFDVSIKVKCPNLFQRALNKKCSVADCWKEDGWCPVAFDQLFSAMEVEEWIILSSKLEQSITGLGPDSWTWSGSCDGHFTVSNVKLLIREARGYGTFFKFKWVSWVPLKCNILA</sequence>
<proteinExistence type="predicted"/>
<keyword evidence="1" id="KW-0808">Transferase</keyword>
<dbReference type="Proteomes" id="UP000245207">
    <property type="component" value="Unassembled WGS sequence"/>
</dbReference>
<accession>A0A2U1MRD1</accession>
<reference evidence="1 2" key="1">
    <citation type="journal article" date="2018" name="Mol. Plant">
        <title>The genome of Artemisia annua provides insight into the evolution of Asteraceae family and artemisinin biosynthesis.</title>
        <authorList>
            <person name="Shen Q."/>
            <person name="Zhang L."/>
            <person name="Liao Z."/>
            <person name="Wang S."/>
            <person name="Yan T."/>
            <person name="Shi P."/>
            <person name="Liu M."/>
            <person name="Fu X."/>
            <person name="Pan Q."/>
            <person name="Wang Y."/>
            <person name="Lv Z."/>
            <person name="Lu X."/>
            <person name="Zhang F."/>
            <person name="Jiang W."/>
            <person name="Ma Y."/>
            <person name="Chen M."/>
            <person name="Hao X."/>
            <person name="Li L."/>
            <person name="Tang Y."/>
            <person name="Lv G."/>
            <person name="Zhou Y."/>
            <person name="Sun X."/>
            <person name="Brodelius P.E."/>
            <person name="Rose J.K.C."/>
            <person name="Tang K."/>
        </authorList>
    </citation>
    <scope>NUCLEOTIDE SEQUENCE [LARGE SCALE GENOMIC DNA]</scope>
    <source>
        <strain evidence="2">cv. Huhao1</strain>
        <tissue evidence="1">Leaf</tissue>
    </source>
</reference>
<protein>
    <submittedName>
        <fullName evidence="1">RNA-directed DNA polymerase, eukaryota</fullName>
    </submittedName>
</protein>
<evidence type="ECO:0000313" key="2">
    <source>
        <dbReference type="Proteomes" id="UP000245207"/>
    </source>
</evidence>
<dbReference type="GO" id="GO:0003964">
    <property type="term" value="F:RNA-directed DNA polymerase activity"/>
    <property type="evidence" value="ECO:0007669"/>
    <property type="project" value="UniProtKB-KW"/>
</dbReference>
<organism evidence="1 2">
    <name type="scientific">Artemisia annua</name>
    <name type="common">Sweet wormwood</name>
    <dbReference type="NCBI Taxonomy" id="35608"/>
    <lineage>
        <taxon>Eukaryota</taxon>
        <taxon>Viridiplantae</taxon>
        <taxon>Streptophyta</taxon>
        <taxon>Embryophyta</taxon>
        <taxon>Tracheophyta</taxon>
        <taxon>Spermatophyta</taxon>
        <taxon>Magnoliopsida</taxon>
        <taxon>eudicotyledons</taxon>
        <taxon>Gunneridae</taxon>
        <taxon>Pentapetalae</taxon>
        <taxon>asterids</taxon>
        <taxon>campanulids</taxon>
        <taxon>Asterales</taxon>
        <taxon>Asteraceae</taxon>
        <taxon>Asteroideae</taxon>
        <taxon>Anthemideae</taxon>
        <taxon>Artemisiinae</taxon>
        <taxon>Artemisia</taxon>
    </lineage>
</organism>
<dbReference type="OrthoDB" id="1752009at2759"/>
<name>A0A2U1MRD1_ARTAN</name>
<comment type="caution">
    <text evidence="1">The sequence shown here is derived from an EMBL/GenBank/DDBJ whole genome shotgun (WGS) entry which is preliminary data.</text>
</comment>
<dbReference type="PANTHER" id="PTHR36617">
    <property type="entry name" value="PROTEIN, PUTATIVE-RELATED"/>
    <property type="match status" value="1"/>
</dbReference>
<keyword evidence="1" id="KW-0695">RNA-directed DNA polymerase</keyword>
<dbReference type="AlphaFoldDB" id="A0A2U1MRD1"/>
<dbReference type="PANTHER" id="PTHR36617:SF15">
    <property type="entry name" value="REVERSE TRANSCRIPTASE ZINC-BINDING DOMAIN-CONTAINING PROTEIN"/>
    <property type="match status" value="1"/>
</dbReference>
<keyword evidence="2" id="KW-1185">Reference proteome</keyword>
<dbReference type="EMBL" id="PKPP01004556">
    <property type="protein sequence ID" value="PWA63813.1"/>
    <property type="molecule type" value="Genomic_DNA"/>
</dbReference>